<comment type="caution">
    <text evidence="9">The sequence shown here is derived from an EMBL/GenBank/DDBJ whole genome shotgun (WGS) entry which is preliminary data.</text>
</comment>
<feature type="active site" description="Nucleophile" evidence="6">
    <location>
        <position position="146"/>
    </location>
</feature>
<feature type="binding site" evidence="6">
    <location>
        <position position="169"/>
    </location>
    <ligand>
        <name>(6R)-5,10-methylene-5,6,7,8-tetrahydrofolate</name>
        <dbReference type="ChEBI" id="CHEBI:15636"/>
    </ligand>
</feature>
<dbReference type="InterPro" id="IPR036926">
    <property type="entry name" value="Thymidate_synth/dCMP_Mease_sf"/>
</dbReference>
<dbReference type="Pfam" id="PF00303">
    <property type="entry name" value="Thymidylat_synt"/>
    <property type="match status" value="1"/>
</dbReference>
<dbReference type="PRINTS" id="PR00108">
    <property type="entry name" value="THYMDSNTHASE"/>
</dbReference>
<evidence type="ECO:0000256" key="3">
    <source>
        <dbReference type="ARBA" id="ARBA00022603"/>
    </source>
</evidence>
<dbReference type="CDD" id="cd00351">
    <property type="entry name" value="TS_Pyrimidine_HMase"/>
    <property type="match status" value="1"/>
</dbReference>
<feature type="binding site" evidence="6">
    <location>
        <position position="51"/>
    </location>
    <ligand>
        <name>(6R)-5,10-methylene-5,6,7,8-tetrahydrofolate</name>
        <dbReference type="ChEBI" id="CHEBI:15636"/>
    </ligand>
</feature>
<feature type="domain" description="Thymidylate synthase/dCMP hydroxymethylase" evidence="8">
    <location>
        <begin position="2"/>
        <end position="263"/>
    </location>
</feature>
<dbReference type="PANTHER" id="PTHR11548">
    <property type="entry name" value="THYMIDYLATE SYNTHASE 1"/>
    <property type="match status" value="1"/>
</dbReference>
<dbReference type="SUPFAM" id="SSF55831">
    <property type="entry name" value="Thymidylate synthase/dCMP hydroxymethylase"/>
    <property type="match status" value="1"/>
</dbReference>
<evidence type="ECO:0000313" key="9">
    <source>
        <dbReference type="EMBL" id="NMB69729.1"/>
    </source>
</evidence>
<protein>
    <recommendedName>
        <fullName evidence="1 6">Thymidylate synthase</fullName>
        <shortName evidence="6">TS</shortName>
        <shortName evidence="6">TSase</shortName>
        <ecNumber evidence="1 6">2.1.1.45</ecNumber>
    </recommendedName>
</protein>
<feature type="binding site" description="in other chain" evidence="6">
    <location>
        <position position="177"/>
    </location>
    <ligand>
        <name>dUMP</name>
        <dbReference type="ChEBI" id="CHEBI:246422"/>
        <note>ligand shared between dimeric partners</note>
    </ligand>
</feature>
<comment type="function">
    <text evidence="6">Catalyzes the reductive methylation of 2'-deoxyuridine-5'-monophosphate (dUMP) to 2'-deoxythymidine-5'-monophosphate (dTMP) while utilizing 5,10-methylenetetrahydrofolate (mTHF) as the methyl donor and reductant in the reaction, yielding dihydrofolate (DHF) as a by-product. This enzymatic reaction provides an intracellular de novo source of dTMP, an essential precursor for DNA biosynthesis.</text>
</comment>
<dbReference type="GO" id="GO:0032259">
    <property type="term" value="P:methylation"/>
    <property type="evidence" value="ECO:0007669"/>
    <property type="project" value="UniProtKB-KW"/>
</dbReference>
<feature type="active site" evidence="7">
    <location>
        <position position="146"/>
    </location>
</feature>
<dbReference type="PROSITE" id="PS00091">
    <property type="entry name" value="THYMIDYLATE_SYNTHASE"/>
    <property type="match status" value="1"/>
</dbReference>
<comment type="subunit">
    <text evidence="6">Homodimer.</text>
</comment>
<keyword evidence="2 6" id="KW-0963">Cytoplasm</keyword>
<sequence>MQQYLGLMQRILDEGVWKQNRTGIKTLNLFGTTMRFDLARGFPLLTTKKLHMKSIIYELLWFFRGDTNIRFLNGHGVRVWNEWADENGDLGPIYGRQWRSWPTASGENIDQLANVIQEIRNDPDSRRLLVNTWNVAELPMMHLYPCHVMFQFDVTKGKLSCSMYQRSADFFLGVPFNIASYSLLTLIVANLTGLEPGEFVHFMGSTHIYENHLEQCKLQLTRTPRELPTMHLAQHGCIEDFVFDDFRLEGYDPYPSIPGKVAV</sequence>
<name>A0A7X9HHM6_UNCKA</name>
<evidence type="ECO:0000256" key="2">
    <source>
        <dbReference type="ARBA" id="ARBA00022490"/>
    </source>
</evidence>
<dbReference type="EMBL" id="JAAZNL010000007">
    <property type="protein sequence ID" value="NMB69729.1"/>
    <property type="molecule type" value="Genomic_DNA"/>
</dbReference>
<organism evidence="9 10">
    <name type="scientific">candidate division WWE3 bacterium</name>
    <dbReference type="NCBI Taxonomy" id="2053526"/>
    <lineage>
        <taxon>Bacteria</taxon>
        <taxon>Katanobacteria</taxon>
    </lineage>
</organism>
<feature type="binding site" evidence="6">
    <location>
        <begin position="126"/>
        <end position="127"/>
    </location>
    <ligand>
        <name>dUMP</name>
        <dbReference type="ChEBI" id="CHEBI:246422"/>
        <note>ligand shared between dimeric partners</note>
    </ligand>
</feature>
<keyword evidence="3 6" id="KW-0489">Methyltransferase</keyword>
<evidence type="ECO:0000259" key="8">
    <source>
        <dbReference type="Pfam" id="PF00303"/>
    </source>
</evidence>
<accession>A0A7X9HHM6</accession>
<evidence type="ECO:0000256" key="4">
    <source>
        <dbReference type="ARBA" id="ARBA00022679"/>
    </source>
</evidence>
<dbReference type="HAMAP" id="MF_00008">
    <property type="entry name" value="Thymidy_synth_bact"/>
    <property type="match status" value="1"/>
</dbReference>
<evidence type="ECO:0000313" key="10">
    <source>
        <dbReference type="Proteomes" id="UP000526033"/>
    </source>
</evidence>
<dbReference type="PANTHER" id="PTHR11548:SF9">
    <property type="entry name" value="THYMIDYLATE SYNTHASE"/>
    <property type="match status" value="1"/>
</dbReference>
<dbReference type="GO" id="GO:0006231">
    <property type="term" value="P:dTMP biosynthetic process"/>
    <property type="evidence" value="ECO:0007669"/>
    <property type="project" value="UniProtKB-UniRule"/>
</dbReference>
<feature type="binding site" description="in other chain" evidence="6">
    <location>
        <begin position="166"/>
        <end position="169"/>
    </location>
    <ligand>
        <name>dUMP</name>
        <dbReference type="ChEBI" id="CHEBI:246422"/>
        <note>ligand shared between dimeric partners</note>
    </ligand>
</feature>
<gene>
    <name evidence="6" type="primary">thyA</name>
    <name evidence="9" type="ORF">GYA27_00805</name>
</gene>
<dbReference type="Proteomes" id="UP000526033">
    <property type="component" value="Unassembled WGS sequence"/>
</dbReference>
<feature type="binding site" description="in other chain" evidence="6">
    <location>
        <position position="21"/>
    </location>
    <ligand>
        <name>dUMP</name>
        <dbReference type="ChEBI" id="CHEBI:246422"/>
        <note>ligand shared between dimeric partners</note>
    </ligand>
</feature>
<dbReference type="InterPro" id="IPR023451">
    <property type="entry name" value="Thymidate_synth/dCMP_Mease_dom"/>
</dbReference>
<evidence type="ECO:0000256" key="1">
    <source>
        <dbReference type="ARBA" id="ARBA00011947"/>
    </source>
</evidence>
<dbReference type="EC" id="2.1.1.45" evidence="1 6"/>
<dbReference type="InterPro" id="IPR020940">
    <property type="entry name" value="Thymidylate_synthase_AS"/>
</dbReference>
<dbReference type="UniPathway" id="UPA00575"/>
<feature type="binding site" evidence="6">
    <location>
        <position position="262"/>
    </location>
    <ligand>
        <name>(6R)-5,10-methylene-5,6,7,8-tetrahydrofolate</name>
        <dbReference type="ChEBI" id="CHEBI:15636"/>
    </ligand>
</feature>
<dbReference type="GO" id="GO:0005829">
    <property type="term" value="C:cytosol"/>
    <property type="evidence" value="ECO:0007669"/>
    <property type="project" value="TreeGrafter"/>
</dbReference>
<dbReference type="AlphaFoldDB" id="A0A7X9HHM6"/>
<evidence type="ECO:0000256" key="6">
    <source>
        <dbReference type="HAMAP-Rule" id="MF_00008"/>
    </source>
</evidence>
<evidence type="ECO:0000256" key="5">
    <source>
        <dbReference type="ARBA" id="ARBA00022727"/>
    </source>
</evidence>
<comment type="subcellular location">
    <subcellularLocation>
        <location evidence="6">Cytoplasm</location>
    </subcellularLocation>
</comment>
<comment type="similarity">
    <text evidence="6">Belongs to the thymidylate synthase family. Bacterial-type ThyA subfamily.</text>
</comment>
<dbReference type="InterPro" id="IPR045097">
    <property type="entry name" value="Thymidate_synth/dCMP_Mease"/>
</dbReference>
<dbReference type="GO" id="GO:0006235">
    <property type="term" value="P:dTTP biosynthetic process"/>
    <property type="evidence" value="ECO:0007669"/>
    <property type="project" value="UniProtKB-UniRule"/>
</dbReference>
<dbReference type="Gene3D" id="3.30.572.10">
    <property type="entry name" value="Thymidylate synthase/dCMP hydroxymethylase domain"/>
    <property type="match status" value="1"/>
</dbReference>
<dbReference type="NCBIfam" id="TIGR03284">
    <property type="entry name" value="thym_sym"/>
    <property type="match status" value="2"/>
</dbReference>
<comment type="catalytic activity">
    <reaction evidence="6">
        <text>dUMP + (6R)-5,10-methylene-5,6,7,8-tetrahydrofolate = 7,8-dihydrofolate + dTMP</text>
        <dbReference type="Rhea" id="RHEA:12104"/>
        <dbReference type="ChEBI" id="CHEBI:15636"/>
        <dbReference type="ChEBI" id="CHEBI:57451"/>
        <dbReference type="ChEBI" id="CHEBI:63528"/>
        <dbReference type="ChEBI" id="CHEBI:246422"/>
        <dbReference type="EC" id="2.1.1.45"/>
    </reaction>
</comment>
<keyword evidence="4 6" id="KW-0808">Transferase</keyword>
<dbReference type="NCBIfam" id="NF002497">
    <property type="entry name" value="PRK01827.1-3"/>
    <property type="match status" value="1"/>
</dbReference>
<feature type="binding site" description="in other chain" evidence="6">
    <location>
        <begin position="207"/>
        <end position="209"/>
    </location>
    <ligand>
        <name>dUMP</name>
        <dbReference type="ChEBI" id="CHEBI:246422"/>
        <note>ligand shared between dimeric partners</note>
    </ligand>
</feature>
<proteinExistence type="inferred from homology"/>
<dbReference type="InterPro" id="IPR000398">
    <property type="entry name" value="Thymidylate_synthase"/>
</dbReference>
<dbReference type="GO" id="GO:0004799">
    <property type="term" value="F:thymidylate synthase activity"/>
    <property type="evidence" value="ECO:0007669"/>
    <property type="project" value="UniProtKB-UniRule"/>
</dbReference>
<reference evidence="9 10" key="1">
    <citation type="journal article" date="2020" name="Biotechnol. Biofuels">
        <title>New insights from the biogas microbiome by comprehensive genome-resolved metagenomics of nearly 1600 species originating from multiple anaerobic digesters.</title>
        <authorList>
            <person name="Campanaro S."/>
            <person name="Treu L."/>
            <person name="Rodriguez-R L.M."/>
            <person name="Kovalovszki A."/>
            <person name="Ziels R.M."/>
            <person name="Maus I."/>
            <person name="Zhu X."/>
            <person name="Kougias P.G."/>
            <person name="Basile A."/>
            <person name="Luo G."/>
            <person name="Schluter A."/>
            <person name="Konstantinidis K.T."/>
            <person name="Angelidaki I."/>
        </authorList>
    </citation>
    <scope>NUCLEOTIDE SEQUENCE [LARGE SCALE GENOMIC DNA]</scope>
    <source>
        <strain evidence="9">AS27yjCOA_165</strain>
    </source>
</reference>
<comment type="pathway">
    <text evidence="6">Pyrimidine metabolism; dTTP biosynthesis.</text>
</comment>
<keyword evidence="5 6" id="KW-0545">Nucleotide biosynthesis</keyword>
<evidence type="ECO:0000256" key="7">
    <source>
        <dbReference type="PROSITE-ProRule" id="PRU10016"/>
    </source>
</evidence>